<evidence type="ECO:0000313" key="1">
    <source>
        <dbReference type="EMBL" id="SKA84150.1"/>
    </source>
</evidence>
<dbReference type="EMBL" id="FUYA01000019">
    <property type="protein sequence ID" value="SKA84150.1"/>
    <property type="molecule type" value="Genomic_DNA"/>
</dbReference>
<dbReference type="STRING" id="1121442.SAMN02745702_02957"/>
<organism evidence="1 2">
    <name type="scientific">Desulfobaculum bizertense DSM 18034</name>
    <dbReference type="NCBI Taxonomy" id="1121442"/>
    <lineage>
        <taxon>Bacteria</taxon>
        <taxon>Pseudomonadati</taxon>
        <taxon>Thermodesulfobacteriota</taxon>
        <taxon>Desulfovibrionia</taxon>
        <taxon>Desulfovibrionales</taxon>
        <taxon>Desulfovibrionaceae</taxon>
        <taxon>Desulfobaculum</taxon>
    </lineage>
</organism>
<proteinExistence type="predicted"/>
<gene>
    <name evidence="1" type="ORF">SAMN02745702_02957</name>
</gene>
<name>A0A1T4X3H2_9BACT</name>
<keyword evidence="2" id="KW-1185">Reference proteome</keyword>
<reference evidence="1 2" key="1">
    <citation type="submission" date="2017-02" db="EMBL/GenBank/DDBJ databases">
        <authorList>
            <person name="Peterson S.W."/>
        </authorList>
    </citation>
    <scope>NUCLEOTIDE SEQUENCE [LARGE SCALE GENOMIC DNA]</scope>
    <source>
        <strain evidence="1 2">DSM 18034</strain>
    </source>
</reference>
<dbReference type="RefSeq" id="WP_078686217.1">
    <property type="nucleotide sequence ID" value="NZ_FUYA01000019.1"/>
</dbReference>
<accession>A0A1T4X3H2</accession>
<sequence>MDKQALEQLLERSAETDWPTLLKAKEEAKRQMREDPSPQNVSVFEKVSRMLEARMAHGGKAQLGSTKDVLAFLSEEGRKVKKSKLYADIKSGLLRKQPDGTFSESEVLAYAESLPVMAVPKKDSEQLKELAARRQLATIHKLEEETSRIQFRAEVERGKYIPRENLELELASRGVVLGSGIRQAVEMNVLDLIHLVGGNPRKSQEFLERFEAMLDEALNEYSSVLEFEVTYSDEIADATGTRG</sequence>
<protein>
    <submittedName>
        <fullName evidence="1">Uncharacterized protein</fullName>
    </submittedName>
</protein>
<evidence type="ECO:0000313" key="2">
    <source>
        <dbReference type="Proteomes" id="UP000189733"/>
    </source>
</evidence>
<dbReference type="AlphaFoldDB" id="A0A1T4X3H2"/>
<dbReference type="Proteomes" id="UP000189733">
    <property type="component" value="Unassembled WGS sequence"/>
</dbReference>
<dbReference type="OrthoDB" id="5452435at2"/>